<dbReference type="AlphaFoldDB" id="A0A2G9G3X5"/>
<accession>A0A2G9G3X5</accession>
<dbReference type="EMBL" id="NKXS01007302">
    <property type="protein sequence ID" value="PIM99891.1"/>
    <property type="molecule type" value="Genomic_DNA"/>
</dbReference>
<organism evidence="1 2">
    <name type="scientific">Handroanthus impetiginosus</name>
    <dbReference type="NCBI Taxonomy" id="429701"/>
    <lineage>
        <taxon>Eukaryota</taxon>
        <taxon>Viridiplantae</taxon>
        <taxon>Streptophyta</taxon>
        <taxon>Embryophyta</taxon>
        <taxon>Tracheophyta</taxon>
        <taxon>Spermatophyta</taxon>
        <taxon>Magnoliopsida</taxon>
        <taxon>eudicotyledons</taxon>
        <taxon>Gunneridae</taxon>
        <taxon>Pentapetalae</taxon>
        <taxon>asterids</taxon>
        <taxon>lamiids</taxon>
        <taxon>Lamiales</taxon>
        <taxon>Bignoniaceae</taxon>
        <taxon>Crescentiina</taxon>
        <taxon>Tabebuia alliance</taxon>
        <taxon>Handroanthus</taxon>
    </lineage>
</organism>
<protein>
    <submittedName>
        <fullName evidence="1">Uncharacterized protein</fullName>
    </submittedName>
</protein>
<dbReference type="Proteomes" id="UP000231279">
    <property type="component" value="Unassembled WGS sequence"/>
</dbReference>
<comment type="caution">
    <text evidence="1">The sequence shown here is derived from an EMBL/GenBank/DDBJ whole genome shotgun (WGS) entry which is preliminary data.</text>
</comment>
<name>A0A2G9G3X5_9LAMI</name>
<evidence type="ECO:0000313" key="2">
    <source>
        <dbReference type="Proteomes" id="UP000231279"/>
    </source>
</evidence>
<proteinExistence type="predicted"/>
<reference evidence="2" key="1">
    <citation type="journal article" date="2018" name="Gigascience">
        <title>Genome assembly of the Pink Ipe (Handroanthus impetiginosus, Bignoniaceae), a highly valued, ecologically keystone Neotropical timber forest tree.</title>
        <authorList>
            <person name="Silva-Junior O.B."/>
            <person name="Grattapaglia D."/>
            <person name="Novaes E."/>
            <person name="Collevatti R.G."/>
        </authorList>
    </citation>
    <scope>NUCLEOTIDE SEQUENCE [LARGE SCALE GENOMIC DNA]</scope>
    <source>
        <strain evidence="2">cv. UFG-1</strain>
    </source>
</reference>
<sequence length="75" mass="8632">MRVSMYHCDSGAFNPIHFRVRDQFCGVASQLIREAYKGSVGDCFSSAKVFVCKTHCFGWTKLCLIVFMKRLFLNE</sequence>
<keyword evidence="2" id="KW-1185">Reference proteome</keyword>
<evidence type="ECO:0000313" key="1">
    <source>
        <dbReference type="EMBL" id="PIM99891.1"/>
    </source>
</evidence>
<gene>
    <name evidence="1" type="ORF">CDL12_27607</name>
</gene>